<reference evidence="5 6" key="1">
    <citation type="journal article" date="2020" name="Nature">
        <title>Six reference-quality genomes reveal evolution of bat adaptations.</title>
        <authorList>
            <person name="Jebb D."/>
            <person name="Huang Z."/>
            <person name="Pippel M."/>
            <person name="Hughes G.M."/>
            <person name="Lavrichenko K."/>
            <person name="Devanna P."/>
            <person name="Winkler S."/>
            <person name="Jermiin L.S."/>
            <person name="Skirmuntt E.C."/>
            <person name="Katzourakis A."/>
            <person name="Burkitt-Gray L."/>
            <person name="Ray D.A."/>
            <person name="Sullivan K.A.M."/>
            <person name="Roscito J.G."/>
            <person name="Kirilenko B.M."/>
            <person name="Davalos L.M."/>
            <person name="Corthals A.P."/>
            <person name="Power M.L."/>
            <person name="Jones G."/>
            <person name="Ransome R.D."/>
            <person name="Dechmann D.K.N."/>
            <person name="Locatelli A.G."/>
            <person name="Puechmaille S.J."/>
            <person name="Fedrigo O."/>
            <person name="Jarvis E.D."/>
            <person name="Hiller M."/>
            <person name="Vernes S.C."/>
            <person name="Myers E.W."/>
            <person name="Teeling E.C."/>
        </authorList>
    </citation>
    <scope>NUCLEOTIDE SEQUENCE [LARGE SCALE GENOMIC DNA]</scope>
    <source>
        <strain evidence="5">Bat1K_MPI-CBG_1</strain>
    </source>
</reference>
<dbReference type="PANTHER" id="PTHR34827">
    <property type="entry name" value="INSULIN GROWTH FACTOR-LIKE FAMILY MEMBER 3-RELATED"/>
    <property type="match status" value="1"/>
</dbReference>
<dbReference type="EMBL" id="JABVXQ010000014">
    <property type="protein sequence ID" value="KAF6077766.1"/>
    <property type="molecule type" value="Genomic_DNA"/>
</dbReference>
<name>A0A834DEM7_9CHIR</name>
<accession>A0A834DEM7</accession>
<organism evidence="5 6">
    <name type="scientific">Phyllostomus discolor</name>
    <name type="common">pale spear-nosed bat</name>
    <dbReference type="NCBI Taxonomy" id="89673"/>
    <lineage>
        <taxon>Eukaryota</taxon>
        <taxon>Metazoa</taxon>
        <taxon>Chordata</taxon>
        <taxon>Craniata</taxon>
        <taxon>Vertebrata</taxon>
        <taxon>Euteleostomi</taxon>
        <taxon>Mammalia</taxon>
        <taxon>Eutheria</taxon>
        <taxon>Laurasiatheria</taxon>
        <taxon>Chiroptera</taxon>
        <taxon>Yangochiroptera</taxon>
        <taxon>Phyllostomidae</taxon>
        <taxon>Phyllostominae</taxon>
        <taxon>Phyllostomus</taxon>
    </lineage>
</organism>
<dbReference type="GO" id="GO:0005615">
    <property type="term" value="C:extracellular space"/>
    <property type="evidence" value="ECO:0007669"/>
    <property type="project" value="TreeGrafter"/>
</dbReference>
<evidence type="ECO:0008006" key="7">
    <source>
        <dbReference type="Google" id="ProtNLM"/>
    </source>
</evidence>
<protein>
    <recommendedName>
        <fullName evidence="7">Insulin growth factor-like family member 3</fullName>
    </recommendedName>
</protein>
<evidence type="ECO:0000256" key="1">
    <source>
        <dbReference type="ARBA" id="ARBA00004613"/>
    </source>
</evidence>
<evidence type="ECO:0000256" key="2">
    <source>
        <dbReference type="ARBA" id="ARBA00009529"/>
    </source>
</evidence>
<comment type="caution">
    <text evidence="5">The sequence shown here is derived from an EMBL/GenBank/DDBJ whole genome shotgun (WGS) entry which is preliminary data.</text>
</comment>
<gene>
    <name evidence="5" type="ORF">HJG60_006637</name>
</gene>
<keyword evidence="4" id="KW-0732">Signal</keyword>
<dbReference type="PANTHER" id="PTHR34827:SF5">
    <property type="entry name" value="INSULIN GROWTH FACTOR-LIKE FAMILY MEMBER 3"/>
    <property type="match status" value="1"/>
</dbReference>
<sequence length="111" mass="12487">MVPKIFVFIVELLGSHSGFTGAHMNSGLLLCQPAPMCGHRMYNPLEQCCDDDTILLLNRTRLCGPNCTFWPCLELCCPESFGPQRRFVVRLKIQGMKSRCHSSPISRVCAR</sequence>
<keyword evidence="3" id="KW-0964">Secreted</keyword>
<dbReference type="GO" id="GO:0005102">
    <property type="term" value="F:signaling receptor binding"/>
    <property type="evidence" value="ECO:0007669"/>
    <property type="project" value="TreeGrafter"/>
</dbReference>
<evidence type="ECO:0000256" key="3">
    <source>
        <dbReference type="ARBA" id="ARBA00022525"/>
    </source>
</evidence>
<comment type="subcellular location">
    <subcellularLocation>
        <location evidence="1">Secreted</location>
    </subcellularLocation>
</comment>
<dbReference type="AlphaFoldDB" id="A0A834DEM7"/>
<proteinExistence type="inferred from homology"/>
<dbReference type="Pfam" id="PF14653">
    <property type="entry name" value="IGFL"/>
    <property type="match status" value="1"/>
</dbReference>
<evidence type="ECO:0000313" key="6">
    <source>
        <dbReference type="Proteomes" id="UP000664940"/>
    </source>
</evidence>
<evidence type="ECO:0000256" key="4">
    <source>
        <dbReference type="ARBA" id="ARBA00022729"/>
    </source>
</evidence>
<dbReference type="Proteomes" id="UP000664940">
    <property type="component" value="Unassembled WGS sequence"/>
</dbReference>
<dbReference type="InterPro" id="IPR032744">
    <property type="entry name" value="IGFL"/>
</dbReference>
<evidence type="ECO:0000313" key="5">
    <source>
        <dbReference type="EMBL" id="KAF6077766.1"/>
    </source>
</evidence>
<comment type="similarity">
    <text evidence="2">Belongs to the IGFL family.</text>
</comment>